<evidence type="ECO:0008006" key="8">
    <source>
        <dbReference type="Google" id="ProtNLM"/>
    </source>
</evidence>
<evidence type="ECO:0000256" key="2">
    <source>
        <dbReference type="ARBA" id="ARBA00022525"/>
    </source>
</evidence>
<dbReference type="AlphaFoldDB" id="A0A2I2MBD2"/>
<dbReference type="Pfam" id="PF18884">
    <property type="entry name" value="TSP3_bac"/>
    <property type="match status" value="2"/>
</dbReference>
<comment type="subcellular location">
    <subcellularLocation>
        <location evidence="1">Secreted</location>
    </subcellularLocation>
</comment>
<dbReference type="Proteomes" id="UP000490060">
    <property type="component" value="Unassembled WGS sequence"/>
</dbReference>
<keyword evidence="2" id="KW-0964">Secreted</keyword>
<evidence type="ECO:0000256" key="1">
    <source>
        <dbReference type="ARBA" id="ARBA00004613"/>
    </source>
</evidence>
<dbReference type="Pfam" id="PF17963">
    <property type="entry name" value="Big_9"/>
    <property type="match status" value="2"/>
</dbReference>
<name>A0A2I2MBD2_9FLAO</name>
<reference evidence="6 7" key="1">
    <citation type="submission" date="2017-11" db="EMBL/GenBank/DDBJ databases">
        <authorList>
            <person name="Duchaud E."/>
        </authorList>
    </citation>
    <scope>NUCLEOTIDE SEQUENCE [LARGE SCALE GENOMIC DNA]</scope>
    <source>
        <strain evidence="6 7">TNO010</strain>
    </source>
</reference>
<protein>
    <recommendedName>
        <fullName evidence="8">Gliding motility-associated C-terminal domain-containing protein</fullName>
    </recommendedName>
</protein>
<evidence type="ECO:0000313" key="7">
    <source>
        <dbReference type="Proteomes" id="UP000490060"/>
    </source>
</evidence>
<evidence type="ECO:0000256" key="5">
    <source>
        <dbReference type="SAM" id="MobiDB-lite"/>
    </source>
</evidence>
<organism evidence="6 7">
    <name type="scientific">Tenacibaculum finnmarkense genomovar ulcerans</name>
    <dbReference type="NCBI Taxonomy" id="2781388"/>
    <lineage>
        <taxon>Bacteria</taxon>
        <taxon>Pseudomonadati</taxon>
        <taxon>Bacteroidota</taxon>
        <taxon>Flavobacteriia</taxon>
        <taxon>Flavobacteriales</taxon>
        <taxon>Flavobacteriaceae</taxon>
        <taxon>Tenacibaculum</taxon>
        <taxon>Tenacibaculum finnmarkense</taxon>
    </lineage>
</organism>
<keyword evidence="3" id="KW-0732">Signal</keyword>
<accession>A0A2I2MBD2</accession>
<evidence type="ECO:0000256" key="4">
    <source>
        <dbReference type="ARBA" id="ARBA00022837"/>
    </source>
</evidence>
<dbReference type="EMBL" id="OENE01000034">
    <property type="protein sequence ID" value="SOU89427.1"/>
    <property type="molecule type" value="Genomic_DNA"/>
</dbReference>
<sequence>MDVFENDVNIPTSGTISTTTPTNGTVEITDPNNTPNDPSDDVVTYVPNTDFTGTDTFDYTVCDNANPVNCQTAMVTVTVGTSLDTDGDGISDNQEILDGTDSNDPCDHNGGITLGTSDCDNDGLTSDEELTGVDDSSTPANPNGTITDPTKSDTDGDGVLDGIETLGGTDPNDPCSFDKTYITEEVTTTVDCIGNPLAENDTASTLKDTPITTVNVLDNDTVLDNATITSFDATSIKGGTVVTNGDGTFYYTPALGFIGEDTFTYILCDDDTPTSSCSTATVTINVISVIEPVLDDYTKTPLLVGETTKSVTDKDTLNGSQVVLGTAEGEVTLTPNPNGMNEDGFVFNPDGTITIAPEATPGTYELEYQICENGAIPVNCGTTTVTIVVIDKSLPCGTPYNIMTPDNDGENDSFFISCIDRPEYANNTVEIFNRWGNTVYKASGYNNESVSFKGISNGRTTLVVDEKLPVGTYYYVIDLGDGSKAKAGWLYINR</sequence>
<feature type="compositionally biased region" description="Acidic residues" evidence="5">
    <location>
        <begin position="119"/>
        <end position="132"/>
    </location>
</feature>
<feature type="compositionally biased region" description="Low complexity" evidence="5">
    <location>
        <begin position="9"/>
        <end position="23"/>
    </location>
</feature>
<dbReference type="SUPFAM" id="SSF103647">
    <property type="entry name" value="TSP type-3 repeat"/>
    <property type="match status" value="1"/>
</dbReference>
<gene>
    <name evidence="6" type="ORF">TNO010_40061</name>
</gene>
<feature type="compositionally biased region" description="Polar residues" evidence="5">
    <location>
        <begin position="134"/>
        <end position="149"/>
    </location>
</feature>
<dbReference type="GO" id="GO:0005509">
    <property type="term" value="F:calcium ion binding"/>
    <property type="evidence" value="ECO:0007669"/>
    <property type="project" value="InterPro"/>
</dbReference>
<dbReference type="Gene3D" id="2.60.40.3440">
    <property type="match status" value="2"/>
</dbReference>
<evidence type="ECO:0000313" key="6">
    <source>
        <dbReference type="EMBL" id="SOU89427.1"/>
    </source>
</evidence>
<feature type="region of interest" description="Disordered" evidence="5">
    <location>
        <begin position="1"/>
        <end position="23"/>
    </location>
</feature>
<dbReference type="InterPro" id="IPR059100">
    <property type="entry name" value="TSP3_bac"/>
</dbReference>
<feature type="region of interest" description="Disordered" evidence="5">
    <location>
        <begin position="86"/>
        <end position="157"/>
    </location>
</feature>
<keyword evidence="4" id="KW-0106">Calcium</keyword>
<proteinExistence type="predicted"/>
<dbReference type="Pfam" id="PF13585">
    <property type="entry name" value="CHU_C"/>
    <property type="match status" value="1"/>
</dbReference>
<evidence type="ECO:0000256" key="3">
    <source>
        <dbReference type="ARBA" id="ARBA00022729"/>
    </source>
</evidence>
<dbReference type="InterPro" id="IPR028974">
    <property type="entry name" value="TSP_type-3_rpt"/>
</dbReference>